<accession>A0A498LXQ9</accession>
<dbReference type="InterPro" id="IPR002710">
    <property type="entry name" value="Dilute_dom"/>
</dbReference>
<dbReference type="CDD" id="cd06690">
    <property type="entry name" value="PDZ_Radil-like"/>
    <property type="match status" value="1"/>
</dbReference>
<evidence type="ECO:0000313" key="4">
    <source>
        <dbReference type="EMBL" id="RXN12343.1"/>
    </source>
</evidence>
<feature type="domain" description="PDZ" evidence="2">
    <location>
        <begin position="352"/>
        <end position="437"/>
    </location>
</feature>
<reference evidence="4 5" key="1">
    <citation type="submission" date="2018-03" db="EMBL/GenBank/DDBJ databases">
        <title>Draft genome sequence of Rohu Carp (Labeo rohita).</title>
        <authorList>
            <person name="Das P."/>
            <person name="Kushwaha B."/>
            <person name="Joshi C.G."/>
            <person name="Kumar D."/>
            <person name="Nagpure N.S."/>
            <person name="Sahoo L."/>
            <person name="Das S.P."/>
            <person name="Bit A."/>
            <person name="Patnaik S."/>
            <person name="Meher P.K."/>
            <person name="Jayasankar P."/>
            <person name="Koringa P.G."/>
            <person name="Patel N.V."/>
            <person name="Hinsu A.T."/>
            <person name="Kumar R."/>
            <person name="Pandey M."/>
            <person name="Agarwal S."/>
            <person name="Srivastava S."/>
            <person name="Singh M."/>
            <person name="Iquebal M.A."/>
            <person name="Jaiswal S."/>
            <person name="Angadi U.B."/>
            <person name="Kumar N."/>
            <person name="Raza M."/>
            <person name="Shah T.M."/>
            <person name="Rai A."/>
            <person name="Jena J.K."/>
        </authorList>
    </citation>
    <scope>NUCLEOTIDE SEQUENCE [LARGE SCALE GENOMIC DNA]</scope>
    <source>
        <strain evidence="4">DASCIFA01</strain>
        <tissue evidence="4">Testis</tissue>
    </source>
</reference>
<evidence type="ECO:0000259" key="3">
    <source>
        <dbReference type="PROSITE" id="PS51126"/>
    </source>
</evidence>
<protein>
    <submittedName>
        <fullName evidence="4">Ras-associating and dilute domain-containing-like protein</fullName>
    </submittedName>
</protein>
<dbReference type="STRING" id="84645.A0A498LXQ9"/>
<feature type="domain" description="Dilute" evidence="3">
    <location>
        <begin position="1"/>
        <end position="167"/>
    </location>
</feature>
<dbReference type="GO" id="GO:0001525">
    <property type="term" value="P:angiogenesis"/>
    <property type="evidence" value="ECO:0007669"/>
    <property type="project" value="TreeGrafter"/>
</dbReference>
<dbReference type="SMART" id="SM01132">
    <property type="entry name" value="DIL"/>
    <property type="match status" value="1"/>
</dbReference>
<feature type="compositionally biased region" description="Polar residues" evidence="1">
    <location>
        <begin position="205"/>
        <end position="235"/>
    </location>
</feature>
<dbReference type="Proteomes" id="UP000290572">
    <property type="component" value="Unassembled WGS sequence"/>
</dbReference>
<evidence type="ECO:0000256" key="1">
    <source>
        <dbReference type="SAM" id="MobiDB-lite"/>
    </source>
</evidence>
<feature type="compositionally biased region" description="Polar residues" evidence="1">
    <location>
        <begin position="242"/>
        <end position="255"/>
    </location>
</feature>
<comment type="caution">
    <text evidence="4">The sequence shown here is derived from an EMBL/GenBank/DDBJ whole genome shotgun (WGS) entry which is preliminary data.</text>
</comment>
<dbReference type="EMBL" id="QBIY01013069">
    <property type="protein sequence ID" value="RXN12343.1"/>
    <property type="molecule type" value="Genomic_DNA"/>
</dbReference>
<proteinExistence type="predicted"/>
<dbReference type="PANTHER" id="PTHR16027">
    <property type="entry name" value="DILUTE DOMAIN-CONTAINING PROTEIN YPR089W"/>
    <property type="match status" value="1"/>
</dbReference>
<dbReference type="Gene3D" id="2.30.42.10">
    <property type="match status" value="1"/>
</dbReference>
<dbReference type="Pfam" id="PF00595">
    <property type="entry name" value="PDZ"/>
    <property type="match status" value="1"/>
</dbReference>
<dbReference type="Pfam" id="PF01843">
    <property type="entry name" value="DIL"/>
    <property type="match status" value="1"/>
</dbReference>
<sequence length="449" mass="49544">MPAGVSQILDVLKEALHLLNTFQVHSEITSQLLTYLFFFTNASLFNTLMERGSGGGFYQWSRGVQIRANMDLLMDWIQSIGMGDMAADFFQRLSSAVNLLATPKETLLQASWSTLRAEFVHLNPAQLHHMLREYNTARTCPPCWMPSPEDSAASLNTSNILESFDNHPPLILPSSIFNLELGNPITEPGLFTPLRHLQEFIQSLPDSQTQSDHQPSQGSSSNLSEETASEPITCQDSKDQQHVSMTPPQFRGSHSNLSSCEAVLTQKLKCLELQNSLSGNTDLGYHKSLALDPSCLLTPPNTPQSLEQAELEASLMEGAAQHTTRQHRKVENGITGNQRTEEDEDDRDEVFTVELMRGPHGLGLALVDGIKTPLRVSGIYVKSVVPDSPAALSQRLRVGDRILAVNGVSLVGMDYHSGRELIRTSSDSLRLLVAKTESRSSSRSFTTRC</sequence>
<dbReference type="SMART" id="SM00228">
    <property type="entry name" value="PDZ"/>
    <property type="match status" value="1"/>
</dbReference>
<dbReference type="GO" id="GO:0005911">
    <property type="term" value="C:cell-cell junction"/>
    <property type="evidence" value="ECO:0007669"/>
    <property type="project" value="TreeGrafter"/>
</dbReference>
<dbReference type="InterPro" id="IPR036034">
    <property type="entry name" value="PDZ_sf"/>
</dbReference>
<evidence type="ECO:0000313" key="5">
    <source>
        <dbReference type="Proteomes" id="UP000290572"/>
    </source>
</evidence>
<keyword evidence="5" id="KW-1185">Reference proteome</keyword>
<name>A0A498LXQ9_LABRO</name>
<feature type="region of interest" description="Disordered" evidence="1">
    <location>
        <begin position="205"/>
        <end position="255"/>
    </location>
</feature>
<dbReference type="SUPFAM" id="SSF50156">
    <property type="entry name" value="PDZ domain-like"/>
    <property type="match status" value="1"/>
</dbReference>
<gene>
    <name evidence="4" type="ORF">ROHU_029600</name>
</gene>
<organism evidence="4 5">
    <name type="scientific">Labeo rohita</name>
    <name type="common">Indian major carp</name>
    <name type="synonym">Cyprinus rohita</name>
    <dbReference type="NCBI Taxonomy" id="84645"/>
    <lineage>
        <taxon>Eukaryota</taxon>
        <taxon>Metazoa</taxon>
        <taxon>Chordata</taxon>
        <taxon>Craniata</taxon>
        <taxon>Vertebrata</taxon>
        <taxon>Euteleostomi</taxon>
        <taxon>Actinopterygii</taxon>
        <taxon>Neopterygii</taxon>
        <taxon>Teleostei</taxon>
        <taxon>Ostariophysi</taxon>
        <taxon>Cypriniformes</taxon>
        <taxon>Cyprinidae</taxon>
        <taxon>Labeoninae</taxon>
        <taxon>Labeonini</taxon>
        <taxon>Labeo</taxon>
    </lineage>
</organism>
<dbReference type="InterPro" id="IPR001478">
    <property type="entry name" value="PDZ"/>
</dbReference>
<dbReference type="GO" id="GO:0051020">
    <property type="term" value="F:GTPase binding"/>
    <property type="evidence" value="ECO:0007669"/>
    <property type="project" value="TreeGrafter"/>
</dbReference>
<evidence type="ECO:0000259" key="2">
    <source>
        <dbReference type="PROSITE" id="PS50106"/>
    </source>
</evidence>
<dbReference type="PROSITE" id="PS50106">
    <property type="entry name" value="PDZ"/>
    <property type="match status" value="1"/>
</dbReference>
<dbReference type="PANTHER" id="PTHR16027:SF4">
    <property type="entry name" value="RAS-INTERACTING PROTEIN 1"/>
    <property type="match status" value="1"/>
</dbReference>
<dbReference type="InterPro" id="IPR052072">
    <property type="entry name" value="Vascular_dev_regulator"/>
</dbReference>
<dbReference type="PROSITE" id="PS51126">
    <property type="entry name" value="DILUTE"/>
    <property type="match status" value="1"/>
</dbReference>
<dbReference type="AlphaFoldDB" id="A0A498LXQ9"/>
<dbReference type="GO" id="GO:0035024">
    <property type="term" value="P:negative regulation of Rho protein signal transduction"/>
    <property type="evidence" value="ECO:0007669"/>
    <property type="project" value="TreeGrafter"/>
</dbReference>